<feature type="transmembrane region" description="Helical" evidence="5">
    <location>
        <begin position="190"/>
        <end position="211"/>
    </location>
</feature>
<evidence type="ECO:0000256" key="5">
    <source>
        <dbReference type="RuleBase" id="RU363041"/>
    </source>
</evidence>
<dbReference type="Proteomes" id="UP000190092">
    <property type="component" value="Unassembled WGS sequence"/>
</dbReference>
<keyword evidence="4 5" id="KW-0472">Membrane</keyword>
<dbReference type="EMBL" id="FUWJ01000002">
    <property type="protein sequence ID" value="SJZ70057.1"/>
    <property type="molecule type" value="Genomic_DNA"/>
</dbReference>
<evidence type="ECO:0000313" key="7">
    <source>
        <dbReference type="Proteomes" id="UP000190092"/>
    </source>
</evidence>
<gene>
    <name evidence="6" type="ORF">SAMN02745126_01955</name>
</gene>
<dbReference type="OrthoDB" id="7860953at2"/>
<dbReference type="STRING" id="225324.SAMN02745126_01955"/>
<dbReference type="GO" id="GO:0005886">
    <property type="term" value="C:plasma membrane"/>
    <property type="evidence" value="ECO:0007669"/>
    <property type="project" value="UniProtKB-SubCell"/>
</dbReference>
<keyword evidence="5" id="KW-1003">Cell membrane</keyword>
<reference evidence="7" key="1">
    <citation type="submission" date="2017-02" db="EMBL/GenBank/DDBJ databases">
        <authorList>
            <person name="Varghese N."/>
            <person name="Submissions S."/>
        </authorList>
    </citation>
    <scope>NUCLEOTIDE SEQUENCE [LARGE SCALE GENOMIC DNA]</scope>
    <source>
        <strain evidence="7">ATCC 27094</strain>
    </source>
</reference>
<protein>
    <recommendedName>
        <fullName evidence="5">Probable membrane transporter protein</fullName>
    </recommendedName>
</protein>
<dbReference type="PANTHER" id="PTHR43483:SF3">
    <property type="entry name" value="MEMBRANE TRANSPORTER PROTEIN HI_0806-RELATED"/>
    <property type="match status" value="1"/>
</dbReference>
<organism evidence="6 7">
    <name type="scientific">Enhydrobacter aerosaccus</name>
    <dbReference type="NCBI Taxonomy" id="225324"/>
    <lineage>
        <taxon>Bacteria</taxon>
        <taxon>Pseudomonadati</taxon>
        <taxon>Pseudomonadota</taxon>
        <taxon>Alphaproteobacteria</taxon>
        <taxon>Hyphomicrobiales</taxon>
        <taxon>Enhydrobacter</taxon>
    </lineage>
</organism>
<feature type="transmembrane region" description="Helical" evidence="5">
    <location>
        <begin position="126"/>
        <end position="148"/>
    </location>
</feature>
<evidence type="ECO:0000256" key="2">
    <source>
        <dbReference type="ARBA" id="ARBA00022692"/>
    </source>
</evidence>
<feature type="transmembrane region" description="Helical" evidence="5">
    <location>
        <begin position="95"/>
        <end position="114"/>
    </location>
</feature>
<proteinExistence type="inferred from homology"/>
<dbReference type="Pfam" id="PF01925">
    <property type="entry name" value="TauE"/>
    <property type="match status" value="1"/>
</dbReference>
<evidence type="ECO:0000256" key="3">
    <source>
        <dbReference type="ARBA" id="ARBA00022989"/>
    </source>
</evidence>
<evidence type="ECO:0000256" key="1">
    <source>
        <dbReference type="ARBA" id="ARBA00004141"/>
    </source>
</evidence>
<dbReference type="InterPro" id="IPR002781">
    <property type="entry name" value="TM_pro_TauE-like"/>
</dbReference>
<name>A0A1T4MTA5_9HYPH</name>
<feature type="transmembrane region" description="Helical" evidence="5">
    <location>
        <begin position="29"/>
        <end position="51"/>
    </location>
</feature>
<comment type="subcellular location">
    <subcellularLocation>
        <location evidence="5">Cell membrane</location>
        <topology evidence="5">Multi-pass membrane protein</topology>
    </subcellularLocation>
    <subcellularLocation>
        <location evidence="1">Membrane</location>
        <topology evidence="1">Multi-pass membrane protein</topology>
    </subcellularLocation>
</comment>
<evidence type="ECO:0000313" key="6">
    <source>
        <dbReference type="EMBL" id="SJZ70057.1"/>
    </source>
</evidence>
<keyword evidence="7" id="KW-1185">Reference proteome</keyword>
<dbReference type="AlphaFoldDB" id="A0A1T4MTA5"/>
<dbReference type="PANTHER" id="PTHR43483">
    <property type="entry name" value="MEMBRANE TRANSPORTER PROTEIN HI_0806-RELATED"/>
    <property type="match status" value="1"/>
</dbReference>
<comment type="similarity">
    <text evidence="5">Belongs to the 4-toluene sulfonate uptake permease (TSUP) (TC 2.A.102) family.</text>
</comment>
<feature type="transmembrane region" description="Helical" evidence="5">
    <location>
        <begin position="71"/>
        <end position="89"/>
    </location>
</feature>
<accession>A0A1T4MTA5</accession>
<sequence length="241" mass="25187">MATYLLVLIVGLVAGLVSGVVGTGATIILLPVLVFAFGPKAAVPIMAVVALMSNVAKITAWWKEIDWRATAFYALGGVPGAALGARTMLALPPAIVDIALGSFFLLMIPGRHWLARRVQRVRPWMLAPAGLAIGFLTGVVVSTGPLSVPLFTAYGLSKGAFIATEAAGSLALYIAKAATFRTLGGLPTDIIAKGLITGSSVMAGTYGARLLVERLHIATFQRLLDGVMLISGTTLIWQAFR</sequence>
<keyword evidence="2 5" id="KW-0812">Transmembrane</keyword>
<keyword evidence="3 5" id="KW-1133">Transmembrane helix</keyword>
<dbReference type="RefSeq" id="WP_085933690.1">
    <property type="nucleotide sequence ID" value="NZ_FUWJ01000002.1"/>
</dbReference>
<evidence type="ECO:0000256" key="4">
    <source>
        <dbReference type="ARBA" id="ARBA00023136"/>
    </source>
</evidence>